<evidence type="ECO:0008006" key="6">
    <source>
        <dbReference type="Google" id="ProtNLM"/>
    </source>
</evidence>
<evidence type="ECO:0000256" key="3">
    <source>
        <dbReference type="SAM" id="SignalP"/>
    </source>
</evidence>
<evidence type="ECO:0000256" key="2">
    <source>
        <dbReference type="SAM" id="Phobius"/>
    </source>
</evidence>
<protein>
    <recommendedName>
        <fullName evidence="6">Secreted protein</fullName>
    </recommendedName>
</protein>
<evidence type="ECO:0000256" key="1">
    <source>
        <dbReference type="SAM" id="MobiDB-lite"/>
    </source>
</evidence>
<keyword evidence="2" id="KW-1133">Transmembrane helix</keyword>
<dbReference type="OrthoDB" id="3793565at2759"/>
<organism evidence="4 5">
    <name type="scientific">[Torrubiella] hemipterigena</name>
    <dbReference type="NCBI Taxonomy" id="1531966"/>
    <lineage>
        <taxon>Eukaryota</taxon>
        <taxon>Fungi</taxon>
        <taxon>Dikarya</taxon>
        <taxon>Ascomycota</taxon>
        <taxon>Pezizomycotina</taxon>
        <taxon>Sordariomycetes</taxon>
        <taxon>Hypocreomycetidae</taxon>
        <taxon>Hypocreales</taxon>
        <taxon>Clavicipitaceae</taxon>
        <taxon>Clavicipitaceae incertae sedis</taxon>
        <taxon>'Torrubiella' clade</taxon>
    </lineage>
</organism>
<feature type="region of interest" description="Disordered" evidence="1">
    <location>
        <begin position="327"/>
        <end position="355"/>
    </location>
</feature>
<gene>
    <name evidence="4" type="ORF">VHEMI06455</name>
</gene>
<evidence type="ECO:0000313" key="4">
    <source>
        <dbReference type="EMBL" id="CEJ90690.1"/>
    </source>
</evidence>
<keyword evidence="5" id="KW-1185">Reference proteome</keyword>
<accession>A0A0A1TJ84</accession>
<dbReference type="HOGENOM" id="CLU_721957_0_0_1"/>
<dbReference type="Proteomes" id="UP000039046">
    <property type="component" value="Unassembled WGS sequence"/>
</dbReference>
<keyword evidence="2" id="KW-0812">Transmembrane</keyword>
<keyword evidence="3" id="KW-0732">Signal</keyword>
<dbReference type="EMBL" id="CDHN01000003">
    <property type="protein sequence ID" value="CEJ90690.1"/>
    <property type="molecule type" value="Genomic_DNA"/>
</dbReference>
<feature type="transmembrane region" description="Helical" evidence="2">
    <location>
        <begin position="359"/>
        <end position="381"/>
    </location>
</feature>
<name>A0A0A1TJ84_9HYPO</name>
<reference evidence="4 5" key="1">
    <citation type="journal article" date="2015" name="Genome Announc.">
        <title>Draft Genome Sequence and Gene Annotation of the Entomopathogenic Fungus Verticillium hemipterigenum.</title>
        <authorList>
            <person name="Horn F."/>
            <person name="Habel A."/>
            <person name="Scharf D.H."/>
            <person name="Dworschak J."/>
            <person name="Brakhage A.A."/>
            <person name="Guthke R."/>
            <person name="Hertweck C."/>
            <person name="Linde J."/>
        </authorList>
    </citation>
    <scope>NUCLEOTIDE SEQUENCE [LARGE SCALE GENOMIC DNA]</scope>
</reference>
<sequence>MRSWTLVVVALAPLALAASGPPKCTIYRGCGQGKNLADDELCAMKANVLKHVVHCVHSKPKMAMGLCSYDLNDQNARDTQQDFTIWFNQVKNTLGCITPKNILLRASQKAGKKASLHGAIKTCPSDNGKFHDCMCHHNTRDENLNHFAAKFADGSAEDLYCKKKKKRDARVEPPPGLMASLRKRDLSDWIQDGGYLFFIDDDGRPNYNNGAIGYPLPYYQSFIWENTGIERCYIMPFSTNRYCVDWLLDGYMASSPWVQGPWTQDNVTYGDNLRAAVAATTTARNSVEPPVASAPPTSALPDATGPVPTTDVGVVYSRPASGAAGAATAASQIQADPSAPTGFDTAGNSGDSGSGKKNAAAAFAPVVLPLLGLVFGLQLLLAM</sequence>
<feature type="signal peptide" evidence="3">
    <location>
        <begin position="1"/>
        <end position="17"/>
    </location>
</feature>
<proteinExistence type="predicted"/>
<evidence type="ECO:0000313" key="5">
    <source>
        <dbReference type="Proteomes" id="UP000039046"/>
    </source>
</evidence>
<dbReference type="AlphaFoldDB" id="A0A0A1TJ84"/>
<feature type="chain" id="PRO_5001979762" description="Secreted protein" evidence="3">
    <location>
        <begin position="18"/>
        <end position="383"/>
    </location>
</feature>
<feature type="region of interest" description="Disordered" evidence="1">
    <location>
        <begin position="284"/>
        <end position="306"/>
    </location>
</feature>
<keyword evidence="2" id="KW-0472">Membrane</keyword>